<evidence type="ECO:0000313" key="3">
    <source>
        <dbReference type="Proteomes" id="UP000447873"/>
    </source>
</evidence>
<keyword evidence="1" id="KW-0472">Membrane</keyword>
<proteinExistence type="predicted"/>
<dbReference type="EMBL" id="WNWS01000308">
    <property type="protein sequence ID" value="KAE9971125.1"/>
    <property type="molecule type" value="Genomic_DNA"/>
</dbReference>
<keyword evidence="1" id="KW-1133">Transmembrane helix</keyword>
<organism evidence="2 3">
    <name type="scientific">Venturia inaequalis</name>
    <name type="common">Apple scab fungus</name>
    <dbReference type="NCBI Taxonomy" id="5025"/>
    <lineage>
        <taxon>Eukaryota</taxon>
        <taxon>Fungi</taxon>
        <taxon>Dikarya</taxon>
        <taxon>Ascomycota</taxon>
        <taxon>Pezizomycotina</taxon>
        <taxon>Dothideomycetes</taxon>
        <taxon>Pleosporomycetidae</taxon>
        <taxon>Venturiales</taxon>
        <taxon>Venturiaceae</taxon>
        <taxon>Venturia</taxon>
    </lineage>
</organism>
<evidence type="ECO:0000256" key="1">
    <source>
        <dbReference type="SAM" id="Phobius"/>
    </source>
</evidence>
<comment type="caution">
    <text evidence="2">The sequence shown here is derived from an EMBL/GenBank/DDBJ whole genome shotgun (WGS) entry which is preliminary data.</text>
</comment>
<evidence type="ECO:0000313" key="2">
    <source>
        <dbReference type="EMBL" id="KAE9971125.1"/>
    </source>
</evidence>
<name>A0A8H3YRR4_VENIN</name>
<accession>A0A8H3YRR4</accession>
<sequence>MPLSTIAEAQARATNSIKHARRATFLARFADTLIITCIVLLMILLFASFIGCIVSIMDQGHYKWMGILLIGH</sequence>
<feature type="transmembrane region" description="Helical" evidence="1">
    <location>
        <begin position="33"/>
        <end position="56"/>
    </location>
</feature>
<dbReference type="AlphaFoldDB" id="A0A8H3YRR4"/>
<protein>
    <submittedName>
        <fullName evidence="2">Uncharacterized protein</fullName>
    </submittedName>
</protein>
<dbReference type="Proteomes" id="UP000447873">
    <property type="component" value="Unassembled WGS sequence"/>
</dbReference>
<reference evidence="2 3" key="1">
    <citation type="submission" date="2018-12" db="EMBL/GenBank/DDBJ databases">
        <title>Venturia inaequalis Genome Resource.</title>
        <authorList>
            <person name="Lichtner F.J."/>
        </authorList>
    </citation>
    <scope>NUCLEOTIDE SEQUENCE [LARGE SCALE GENOMIC DNA]</scope>
    <source>
        <strain evidence="2 3">120213</strain>
    </source>
</reference>
<gene>
    <name evidence="2" type="ORF">EG328_005824</name>
</gene>
<keyword evidence="1" id="KW-0812">Transmembrane</keyword>